<organism evidence="2 3">
    <name type="scientific">Novipirellula artificiosorum</name>
    <dbReference type="NCBI Taxonomy" id="2528016"/>
    <lineage>
        <taxon>Bacteria</taxon>
        <taxon>Pseudomonadati</taxon>
        <taxon>Planctomycetota</taxon>
        <taxon>Planctomycetia</taxon>
        <taxon>Pirellulales</taxon>
        <taxon>Pirellulaceae</taxon>
        <taxon>Novipirellula</taxon>
    </lineage>
</organism>
<keyword evidence="1" id="KW-0812">Transmembrane</keyword>
<feature type="transmembrane region" description="Helical" evidence="1">
    <location>
        <begin position="98"/>
        <end position="117"/>
    </location>
</feature>
<evidence type="ECO:0000313" key="2">
    <source>
        <dbReference type="EMBL" id="TWU33856.1"/>
    </source>
</evidence>
<feature type="transmembrane region" description="Helical" evidence="1">
    <location>
        <begin position="66"/>
        <end position="91"/>
    </location>
</feature>
<accession>A0A5C6DFF2</accession>
<evidence type="ECO:0000256" key="1">
    <source>
        <dbReference type="SAM" id="Phobius"/>
    </source>
</evidence>
<gene>
    <name evidence="2" type="ORF">Poly41_48560</name>
</gene>
<dbReference type="EMBL" id="SJPV01000009">
    <property type="protein sequence ID" value="TWU33856.1"/>
    <property type="molecule type" value="Genomic_DNA"/>
</dbReference>
<keyword evidence="1" id="KW-1133">Transmembrane helix</keyword>
<keyword evidence="1" id="KW-0472">Membrane</keyword>
<protein>
    <submittedName>
        <fullName evidence="2">Uncharacterized protein</fullName>
    </submittedName>
</protein>
<name>A0A5C6DFF2_9BACT</name>
<dbReference type="AlphaFoldDB" id="A0A5C6DFF2"/>
<reference evidence="2 3" key="1">
    <citation type="submission" date="2019-02" db="EMBL/GenBank/DDBJ databases">
        <title>Deep-cultivation of Planctomycetes and their phenomic and genomic characterization uncovers novel biology.</title>
        <authorList>
            <person name="Wiegand S."/>
            <person name="Jogler M."/>
            <person name="Boedeker C."/>
            <person name="Pinto D."/>
            <person name="Vollmers J."/>
            <person name="Rivas-Marin E."/>
            <person name="Kohn T."/>
            <person name="Peeters S.H."/>
            <person name="Heuer A."/>
            <person name="Rast P."/>
            <person name="Oberbeckmann S."/>
            <person name="Bunk B."/>
            <person name="Jeske O."/>
            <person name="Meyerdierks A."/>
            <person name="Storesund J.E."/>
            <person name="Kallscheuer N."/>
            <person name="Luecker S."/>
            <person name="Lage O.M."/>
            <person name="Pohl T."/>
            <person name="Merkel B.J."/>
            <person name="Hornburger P."/>
            <person name="Mueller R.-W."/>
            <person name="Bruemmer F."/>
            <person name="Labrenz M."/>
            <person name="Spormann A.M."/>
            <person name="Op Den Camp H."/>
            <person name="Overmann J."/>
            <person name="Amann R."/>
            <person name="Jetten M.S.M."/>
            <person name="Mascher T."/>
            <person name="Medema M.H."/>
            <person name="Devos D.P."/>
            <person name="Kaster A.-K."/>
            <person name="Ovreas L."/>
            <person name="Rohde M."/>
            <person name="Galperin M.Y."/>
            <person name="Jogler C."/>
        </authorList>
    </citation>
    <scope>NUCLEOTIDE SEQUENCE [LARGE SCALE GENOMIC DNA]</scope>
    <source>
        <strain evidence="2 3">Poly41</strain>
    </source>
</reference>
<dbReference type="Proteomes" id="UP000319143">
    <property type="component" value="Unassembled WGS sequence"/>
</dbReference>
<evidence type="ECO:0000313" key="3">
    <source>
        <dbReference type="Proteomes" id="UP000319143"/>
    </source>
</evidence>
<proteinExistence type="predicted"/>
<sequence length="120" mass="13260">MFAAAAKLVVVNTNPYETPQAEKDNARPNMRHTPRKWADSGAWIGILSVVIAIAIAVWMVRRVPAFPPAALLFVGLTVFPYLIIGAFSFLVTNWSAKALLFLSLIALVITTCWQFSIRDV</sequence>
<comment type="caution">
    <text evidence="2">The sequence shown here is derived from an EMBL/GenBank/DDBJ whole genome shotgun (WGS) entry which is preliminary data.</text>
</comment>
<feature type="transmembrane region" description="Helical" evidence="1">
    <location>
        <begin position="40"/>
        <end position="60"/>
    </location>
</feature>
<keyword evidence="3" id="KW-1185">Reference proteome</keyword>